<feature type="transmembrane region" description="Helical" evidence="10">
    <location>
        <begin position="101"/>
        <end position="123"/>
    </location>
</feature>
<evidence type="ECO:0000256" key="2">
    <source>
        <dbReference type="ARBA" id="ARBA00022606"/>
    </source>
</evidence>
<dbReference type="Pfam" id="PF00078">
    <property type="entry name" value="RVT_1"/>
    <property type="match status" value="1"/>
</dbReference>
<evidence type="ECO:0000256" key="10">
    <source>
        <dbReference type="SAM" id="Phobius"/>
    </source>
</evidence>
<name>C4B7W2_BOMMO</name>
<evidence type="ECO:0000256" key="7">
    <source>
        <dbReference type="ARBA" id="ARBA00023170"/>
    </source>
</evidence>
<protein>
    <submittedName>
        <fullName evidence="12">Olfactory receptor</fullName>
    </submittedName>
</protein>
<feature type="non-terminal residue" evidence="12">
    <location>
        <position position="583"/>
    </location>
</feature>
<keyword evidence="5 10" id="KW-1133">Transmembrane helix</keyword>
<keyword evidence="6 10" id="KW-0472">Membrane</keyword>
<feature type="transmembrane region" description="Helical" evidence="10">
    <location>
        <begin position="346"/>
        <end position="367"/>
    </location>
</feature>
<feature type="region of interest" description="Disordered" evidence="9">
    <location>
        <begin position="1"/>
        <end position="21"/>
    </location>
</feature>
<sequence length="583" mass="65743">MTTRHAEPCAEAPRLSPAAGGMVGLAPVPQPSSNEMLVQERGRPPGLEGEYVANRPFRKSLRGSQEEPRANGKSENVRFLINSHILHCGLRFNETNCHTHYIAKVAIFCFIVTYMLQVMELYWSKGDQEKLFECFSILSFCGMGVMKLVILRVYHQRWRFLLNQVSILENRHLDPGPLSYDSDNDNDDNEIVTFITKYTDKFKRTSSILIKMYASTLVIYVLSPFVEYIFRQFRGDLNIAYPHILPAWTPLDEFSVTGYLIMVSFETVACIYCVFVHVAFDLTCVGLMIFACGQFYLLRYRSERIGGKGRICRLLKSTEVRAHYRIVFCHGIHVLLVQLIEELDRLIKHILGVYFFLATLTLCSVAVRLKTEDMSITQLVNLLQYMCGTLTQLFLYCKYGDSVYNEADEPYGLPDACLESGRFPKQWKTGRLVLLRKERRPADSPAGYRPIVLLDEAGKLLERVVAARIVQHLTGVGPDLSAEQFGFREGRSTIDAVMRVRALSDEAVGRGGVALAVSLDIANAFNTLSWSVIAGALQYHGVPAYLRRLIGSYLEDRSVVCTGHGGTVLRFPVQRGVPQGSVL</sequence>
<dbReference type="GO" id="GO:0004984">
    <property type="term" value="F:olfactory receptor activity"/>
    <property type="evidence" value="ECO:0007669"/>
    <property type="project" value="InterPro"/>
</dbReference>
<evidence type="ECO:0000256" key="1">
    <source>
        <dbReference type="ARBA" id="ARBA00004141"/>
    </source>
</evidence>
<feature type="transmembrane region" description="Helical" evidence="10">
    <location>
        <begin position="135"/>
        <end position="154"/>
    </location>
</feature>
<keyword evidence="4" id="KW-0552">Olfaction</keyword>
<evidence type="ECO:0000256" key="8">
    <source>
        <dbReference type="ARBA" id="ARBA00023224"/>
    </source>
</evidence>
<keyword evidence="8" id="KW-0807">Transducer</keyword>
<keyword evidence="7 12" id="KW-0675">Receptor</keyword>
<reference evidence="12" key="1">
    <citation type="journal article" date="2009" name="Curr. Biol.">
        <title>Highly selective tuning of a silkworm olfactory receptor to a key mulberry leaf volatile.</title>
        <authorList>
            <person name="Tanaka K."/>
            <person name="Uda Y."/>
            <person name="Ono Y."/>
            <person name="Nakagawa T."/>
            <person name="Suwa M."/>
            <person name="Yamaoka R."/>
            <person name="Touhara K."/>
        </authorList>
    </citation>
    <scope>NUCLEOTIDE SEQUENCE</scope>
</reference>
<dbReference type="GO" id="GO:0007165">
    <property type="term" value="P:signal transduction"/>
    <property type="evidence" value="ECO:0007669"/>
    <property type="project" value="UniProtKB-KW"/>
</dbReference>
<evidence type="ECO:0000259" key="11">
    <source>
        <dbReference type="PROSITE" id="PS50878"/>
    </source>
</evidence>
<dbReference type="AlphaFoldDB" id="C4B7W2"/>
<proteinExistence type="predicted"/>
<dbReference type="InterPro" id="IPR000477">
    <property type="entry name" value="RT_dom"/>
</dbReference>
<evidence type="ECO:0000256" key="6">
    <source>
        <dbReference type="ARBA" id="ARBA00023136"/>
    </source>
</evidence>
<evidence type="ECO:0000256" key="4">
    <source>
        <dbReference type="ARBA" id="ARBA00022725"/>
    </source>
</evidence>
<dbReference type="Pfam" id="PF02949">
    <property type="entry name" value="7tm_6"/>
    <property type="match status" value="1"/>
</dbReference>
<feature type="transmembrane region" description="Helical" evidence="10">
    <location>
        <begin position="269"/>
        <end position="298"/>
    </location>
</feature>
<dbReference type="GO" id="GO:0005549">
    <property type="term" value="F:odorant binding"/>
    <property type="evidence" value="ECO:0007669"/>
    <property type="project" value="InterPro"/>
</dbReference>
<feature type="domain" description="Reverse transcriptase" evidence="11">
    <location>
        <begin position="416"/>
        <end position="583"/>
    </location>
</feature>
<organism evidence="12">
    <name type="scientific">Bombyx mori</name>
    <name type="common">Silk moth</name>
    <dbReference type="NCBI Taxonomy" id="7091"/>
    <lineage>
        <taxon>Eukaryota</taxon>
        <taxon>Metazoa</taxon>
        <taxon>Ecdysozoa</taxon>
        <taxon>Arthropoda</taxon>
        <taxon>Hexapoda</taxon>
        <taxon>Insecta</taxon>
        <taxon>Pterygota</taxon>
        <taxon>Neoptera</taxon>
        <taxon>Endopterygota</taxon>
        <taxon>Lepidoptera</taxon>
        <taxon>Glossata</taxon>
        <taxon>Ditrysia</taxon>
        <taxon>Bombycoidea</taxon>
        <taxon>Bombycidae</taxon>
        <taxon>Bombycinae</taxon>
        <taxon>Bombyx</taxon>
    </lineage>
</organism>
<dbReference type="InterPro" id="IPR004117">
    <property type="entry name" value="7tm6_olfct_rcpt"/>
</dbReference>
<keyword evidence="3 10" id="KW-0812">Transmembrane</keyword>
<dbReference type="EMBL" id="AB472111">
    <property type="protein sequence ID" value="BAH66328.1"/>
    <property type="molecule type" value="Genomic_DNA"/>
</dbReference>
<evidence type="ECO:0000256" key="9">
    <source>
        <dbReference type="SAM" id="MobiDB-lite"/>
    </source>
</evidence>
<comment type="subcellular location">
    <subcellularLocation>
        <location evidence="1">Membrane</location>
        <topology evidence="1">Multi-pass membrane protein</topology>
    </subcellularLocation>
</comment>
<feature type="transmembrane region" description="Helical" evidence="10">
    <location>
        <begin position="208"/>
        <end position="230"/>
    </location>
</feature>
<dbReference type="PANTHER" id="PTHR19446">
    <property type="entry name" value="REVERSE TRANSCRIPTASES"/>
    <property type="match status" value="1"/>
</dbReference>
<dbReference type="GO" id="GO:0016020">
    <property type="term" value="C:membrane"/>
    <property type="evidence" value="ECO:0007669"/>
    <property type="project" value="UniProtKB-SubCell"/>
</dbReference>
<dbReference type="PROSITE" id="PS50878">
    <property type="entry name" value="RT_POL"/>
    <property type="match status" value="1"/>
</dbReference>
<keyword evidence="2" id="KW-0716">Sensory transduction</keyword>
<evidence type="ECO:0000256" key="5">
    <source>
        <dbReference type="ARBA" id="ARBA00022989"/>
    </source>
</evidence>
<evidence type="ECO:0000313" key="12">
    <source>
        <dbReference type="EMBL" id="BAH66328.1"/>
    </source>
</evidence>
<accession>C4B7W2</accession>
<evidence type="ECO:0000256" key="3">
    <source>
        <dbReference type="ARBA" id="ARBA00022692"/>
    </source>
</evidence>